<keyword evidence="2" id="KW-1185">Reference proteome</keyword>
<reference evidence="1 2" key="1">
    <citation type="submission" date="2016-05" db="EMBL/GenBank/DDBJ databases">
        <title>A degradative enzymes factory behind the ericoid mycorrhizal symbiosis.</title>
        <authorList>
            <consortium name="DOE Joint Genome Institute"/>
            <person name="Martino E."/>
            <person name="Morin E."/>
            <person name="Grelet G."/>
            <person name="Kuo A."/>
            <person name="Kohler A."/>
            <person name="Daghino S."/>
            <person name="Barry K."/>
            <person name="Choi C."/>
            <person name="Cichocki N."/>
            <person name="Clum A."/>
            <person name="Copeland A."/>
            <person name="Hainaut M."/>
            <person name="Haridas S."/>
            <person name="Labutti K."/>
            <person name="Lindquist E."/>
            <person name="Lipzen A."/>
            <person name="Khouja H.-R."/>
            <person name="Murat C."/>
            <person name="Ohm R."/>
            <person name="Olson A."/>
            <person name="Spatafora J."/>
            <person name="Veneault-Fourrey C."/>
            <person name="Henrissat B."/>
            <person name="Grigoriev I."/>
            <person name="Martin F."/>
            <person name="Perotto S."/>
        </authorList>
    </citation>
    <scope>NUCLEOTIDE SEQUENCE [LARGE SCALE GENOMIC DNA]</scope>
    <source>
        <strain evidence="1 2">UAMH 7357</strain>
    </source>
</reference>
<evidence type="ECO:0000313" key="1">
    <source>
        <dbReference type="EMBL" id="PMD12823.1"/>
    </source>
</evidence>
<dbReference type="SUPFAM" id="SSF48403">
    <property type="entry name" value="Ankyrin repeat"/>
    <property type="match status" value="1"/>
</dbReference>
<protein>
    <submittedName>
        <fullName evidence="1">Uncharacterized protein</fullName>
    </submittedName>
</protein>
<accession>A0A2J6PFQ5</accession>
<gene>
    <name evidence="1" type="ORF">NA56DRAFT_739275</name>
</gene>
<name>A0A2J6PFQ5_9HELO</name>
<dbReference type="EMBL" id="KZ613542">
    <property type="protein sequence ID" value="PMD12823.1"/>
    <property type="molecule type" value="Genomic_DNA"/>
</dbReference>
<sequence length="144" mass="16411">MEDDNESGFALNESAMTSTTGVFDLLIKRGAKREYSVPLHAATEAIKEYGDHAPMMKHLLELGFEIDEMDNCVRGPYGRGSPLISAVRYRKVERARFLLENGADPYPKAFWGRSAFDEAQRLHDTEFLELFQEYFPVNKTILDS</sequence>
<proteinExistence type="predicted"/>
<evidence type="ECO:0000313" key="2">
    <source>
        <dbReference type="Proteomes" id="UP000235672"/>
    </source>
</evidence>
<dbReference type="OrthoDB" id="194358at2759"/>
<dbReference type="STRING" id="1745343.A0A2J6PFQ5"/>
<dbReference type="InterPro" id="IPR036770">
    <property type="entry name" value="Ankyrin_rpt-contain_sf"/>
</dbReference>
<dbReference type="Proteomes" id="UP000235672">
    <property type="component" value="Unassembled WGS sequence"/>
</dbReference>
<organism evidence="1 2">
    <name type="scientific">Hyaloscypha hepaticicola</name>
    <dbReference type="NCBI Taxonomy" id="2082293"/>
    <lineage>
        <taxon>Eukaryota</taxon>
        <taxon>Fungi</taxon>
        <taxon>Dikarya</taxon>
        <taxon>Ascomycota</taxon>
        <taxon>Pezizomycotina</taxon>
        <taxon>Leotiomycetes</taxon>
        <taxon>Helotiales</taxon>
        <taxon>Hyaloscyphaceae</taxon>
        <taxon>Hyaloscypha</taxon>
    </lineage>
</organism>
<dbReference type="Gene3D" id="1.25.40.20">
    <property type="entry name" value="Ankyrin repeat-containing domain"/>
    <property type="match status" value="1"/>
</dbReference>
<dbReference type="AlphaFoldDB" id="A0A2J6PFQ5"/>